<name>A0A6G3XMI8_9ACTN</name>
<dbReference type="EMBL" id="JAAGMN010007583">
    <property type="protein sequence ID" value="NEE18961.1"/>
    <property type="molecule type" value="Genomic_DNA"/>
</dbReference>
<organism evidence="1">
    <name type="scientific">Streptomyces sp. SID7499</name>
    <dbReference type="NCBI Taxonomy" id="2706086"/>
    <lineage>
        <taxon>Bacteria</taxon>
        <taxon>Bacillati</taxon>
        <taxon>Actinomycetota</taxon>
        <taxon>Actinomycetes</taxon>
        <taxon>Kitasatosporales</taxon>
        <taxon>Streptomycetaceae</taxon>
        <taxon>Streptomyces</taxon>
    </lineage>
</organism>
<reference evidence="1" key="1">
    <citation type="submission" date="2020-01" db="EMBL/GenBank/DDBJ databases">
        <title>Insect and environment-associated Actinomycetes.</title>
        <authorList>
            <person name="Currrie C."/>
            <person name="Chevrette M."/>
            <person name="Carlson C."/>
            <person name="Stubbendieck R."/>
            <person name="Wendt-Pienkowski E."/>
        </authorList>
    </citation>
    <scope>NUCLEOTIDE SEQUENCE</scope>
    <source>
        <strain evidence="1">SID7499</strain>
    </source>
</reference>
<evidence type="ECO:0000313" key="1">
    <source>
        <dbReference type="EMBL" id="NEE18961.1"/>
    </source>
</evidence>
<accession>A0A6G3XMI8</accession>
<comment type="caution">
    <text evidence="1">The sequence shown here is derived from an EMBL/GenBank/DDBJ whole genome shotgun (WGS) entry which is preliminary data.</text>
</comment>
<feature type="non-terminal residue" evidence="1">
    <location>
        <position position="57"/>
    </location>
</feature>
<gene>
    <name evidence="1" type="ORF">G3M58_72395</name>
</gene>
<sequence length="57" mass="6301">MISRIDLRGDALPEGGALRDLLPRAEFDVEAALETVRPICEDVRHRGSAAVIEWGEK</sequence>
<protein>
    <submittedName>
        <fullName evidence="1">Histidinol dehydrogenase</fullName>
    </submittedName>
</protein>
<dbReference type="AlphaFoldDB" id="A0A6G3XMI8"/>
<proteinExistence type="predicted"/>